<feature type="binding site" evidence="8">
    <location>
        <position position="225"/>
    </location>
    <ligand>
        <name>substrate</name>
    </ligand>
</feature>
<evidence type="ECO:0000313" key="11">
    <source>
        <dbReference type="EMBL" id="SDE75612.1"/>
    </source>
</evidence>
<feature type="binding site" evidence="8">
    <location>
        <begin position="179"/>
        <end position="183"/>
    </location>
    <ligand>
        <name>substrate</name>
    </ligand>
</feature>
<dbReference type="InterPro" id="IPR017860">
    <property type="entry name" value="Peptidase_M22_CS"/>
</dbReference>
<dbReference type="EMBL" id="FNAO01000007">
    <property type="protein sequence ID" value="SDE75612.1"/>
    <property type="molecule type" value="Genomic_DNA"/>
</dbReference>
<feature type="binding site" evidence="8">
    <location>
        <position position="229"/>
    </location>
    <ligand>
        <name>substrate</name>
    </ligand>
</feature>
<dbReference type="InterPro" id="IPR017861">
    <property type="entry name" value="KAE1/TsaD"/>
</dbReference>
<dbReference type="FunFam" id="3.30.420.40:FF:000040">
    <property type="entry name" value="tRNA N6-adenosine threonylcarbamoyltransferase"/>
    <property type="match status" value="1"/>
</dbReference>
<comment type="cofactor">
    <cofactor evidence="8">
        <name>Fe(2+)</name>
        <dbReference type="ChEBI" id="CHEBI:29033"/>
    </cofactor>
    <text evidence="8">Binds 1 Fe(2+) ion per subunit.</text>
</comment>
<feature type="binding site" evidence="8">
    <location>
        <position position="320"/>
    </location>
    <ligand>
        <name>substrate</name>
    </ligand>
</feature>
<evidence type="ECO:0000313" key="12">
    <source>
        <dbReference type="Proteomes" id="UP000199109"/>
    </source>
</evidence>
<evidence type="ECO:0000256" key="7">
    <source>
        <dbReference type="ARBA" id="ARBA00048117"/>
    </source>
</evidence>
<dbReference type="InterPro" id="IPR000905">
    <property type="entry name" value="Gcp-like_dom"/>
</dbReference>
<dbReference type="GO" id="GO:0061711">
    <property type="term" value="F:tRNA N(6)-L-threonylcarbamoyladenine synthase activity"/>
    <property type="evidence" value="ECO:0007669"/>
    <property type="project" value="UniProtKB-EC"/>
</dbReference>
<keyword evidence="4 8" id="KW-0479">Metal-binding</keyword>
<dbReference type="GO" id="GO:0002949">
    <property type="term" value="P:tRNA threonylcarbamoyladenosine modification"/>
    <property type="evidence" value="ECO:0007669"/>
    <property type="project" value="UniProtKB-UniRule"/>
</dbReference>
<comment type="catalytic activity">
    <reaction evidence="7 8">
        <text>L-threonylcarbamoyladenylate + adenosine(37) in tRNA = N(6)-L-threonylcarbamoyladenosine(37) in tRNA + AMP + H(+)</text>
        <dbReference type="Rhea" id="RHEA:37059"/>
        <dbReference type="Rhea" id="RHEA-COMP:10162"/>
        <dbReference type="Rhea" id="RHEA-COMP:10163"/>
        <dbReference type="ChEBI" id="CHEBI:15378"/>
        <dbReference type="ChEBI" id="CHEBI:73682"/>
        <dbReference type="ChEBI" id="CHEBI:74411"/>
        <dbReference type="ChEBI" id="CHEBI:74418"/>
        <dbReference type="ChEBI" id="CHEBI:456215"/>
        <dbReference type="EC" id="2.3.1.234"/>
    </reaction>
</comment>
<name>A0A1G7FIC8_9FLAO</name>
<dbReference type="EC" id="2.3.1.234" evidence="8"/>
<feature type="domain" description="Gcp-like" evidence="10">
    <location>
        <begin position="170"/>
        <end position="354"/>
    </location>
</feature>
<dbReference type="FunFam" id="3.30.420.40:FF:000012">
    <property type="entry name" value="tRNA N6-adenosine threonylcarbamoyltransferase"/>
    <property type="match status" value="1"/>
</dbReference>
<feature type="compositionally biased region" description="Basic and acidic residues" evidence="9">
    <location>
        <begin position="140"/>
        <end position="152"/>
    </location>
</feature>
<dbReference type="PANTHER" id="PTHR11735">
    <property type="entry name" value="TRNA N6-ADENOSINE THREONYLCARBAMOYLTRANSFERASE"/>
    <property type="match status" value="1"/>
</dbReference>
<feature type="region of interest" description="Disordered" evidence="9">
    <location>
        <begin position="140"/>
        <end position="168"/>
    </location>
</feature>
<dbReference type="GO" id="GO:0005506">
    <property type="term" value="F:iron ion binding"/>
    <property type="evidence" value="ECO:0007669"/>
    <property type="project" value="UniProtKB-UniRule"/>
</dbReference>
<evidence type="ECO:0000256" key="6">
    <source>
        <dbReference type="ARBA" id="ARBA00023315"/>
    </source>
</evidence>
<dbReference type="STRING" id="641691.SAMN05421636_107136"/>
<gene>
    <name evidence="8" type="primary">tsaD</name>
    <name evidence="11" type="ORF">SAMN05421636_107136</name>
</gene>
<feature type="binding site" evidence="8">
    <location>
        <position position="123"/>
    </location>
    <ligand>
        <name>Fe cation</name>
        <dbReference type="ChEBI" id="CHEBI:24875"/>
    </ligand>
</feature>
<feature type="binding site" evidence="8">
    <location>
        <position position="212"/>
    </location>
    <ligand>
        <name>substrate</name>
    </ligand>
</feature>
<sequence>MFPNFIPNTVKQKNSYILAIESSCDDTSAAVLKNKKVLSNVVATQKIHEEYGGVVPELASRAHQQNIVPVVHQALVKANIDKKDISAIAFTRGPGLMGSLLVGTSFAKSLALGLNVPLIEVNHMQAHILAHFIEDEDEGIGRDEEIGRDEGIGRQQGSKGRKGKNEDSSVPEFPFLALTISGGHTQIVLVKHHFDMEILGETLDDAVGEAFDKSAKIMGLPYPGGPLVDRYAQEGNPDAFPFPKPKVDGLNFSFSGLKTSILYFIQRETAKNPDFVTENLKDICASIQKTIVGILMDKLKKASKQTGITRIAIGGGVSANSSIRMALKQAEKKRGWTTYVPKFEYCTDNAAMIGIVGYLKYQEGLFANQAVTAKARYGIGSH</sequence>
<dbReference type="PRINTS" id="PR00789">
    <property type="entry name" value="OSIALOPTASE"/>
</dbReference>
<evidence type="ECO:0000256" key="1">
    <source>
        <dbReference type="ARBA" id="ARBA00022490"/>
    </source>
</evidence>
<dbReference type="Proteomes" id="UP000199109">
    <property type="component" value="Unassembled WGS sequence"/>
</dbReference>
<evidence type="ECO:0000256" key="8">
    <source>
        <dbReference type="HAMAP-Rule" id="MF_01445"/>
    </source>
</evidence>
<evidence type="ECO:0000259" key="10">
    <source>
        <dbReference type="Pfam" id="PF00814"/>
    </source>
</evidence>
<comment type="function">
    <text evidence="8">Required for the formation of a threonylcarbamoyl group on adenosine at position 37 (t(6)A37) in tRNAs that read codons beginning with adenine. Is involved in the transfer of the threonylcarbamoyl moiety of threonylcarbamoyl-AMP (TC-AMP) to the N6 group of A37, together with TsaE and TsaB. TsaD likely plays a direct catalytic role in this reaction.</text>
</comment>
<dbReference type="Gene3D" id="3.30.420.40">
    <property type="match status" value="2"/>
</dbReference>
<keyword evidence="5 8" id="KW-0408">Iron</keyword>
<keyword evidence="2 8" id="KW-0808">Transferase</keyword>
<dbReference type="GO" id="GO:0005737">
    <property type="term" value="C:cytoplasm"/>
    <property type="evidence" value="ECO:0007669"/>
    <property type="project" value="UniProtKB-SubCell"/>
</dbReference>
<feature type="binding site" evidence="8">
    <location>
        <position position="127"/>
    </location>
    <ligand>
        <name>Fe cation</name>
        <dbReference type="ChEBI" id="CHEBI:24875"/>
    </ligand>
</feature>
<dbReference type="SUPFAM" id="SSF53067">
    <property type="entry name" value="Actin-like ATPase domain"/>
    <property type="match status" value="2"/>
</dbReference>
<evidence type="ECO:0000256" key="4">
    <source>
        <dbReference type="ARBA" id="ARBA00022723"/>
    </source>
</evidence>
<dbReference type="AlphaFoldDB" id="A0A1G7FIC8"/>
<comment type="similarity">
    <text evidence="8">Belongs to the KAE1 / TsaD family.</text>
</comment>
<organism evidence="11 12">
    <name type="scientific">Pricia antarctica</name>
    <dbReference type="NCBI Taxonomy" id="641691"/>
    <lineage>
        <taxon>Bacteria</taxon>
        <taxon>Pseudomonadati</taxon>
        <taxon>Bacteroidota</taxon>
        <taxon>Flavobacteriia</taxon>
        <taxon>Flavobacteriales</taxon>
        <taxon>Flavobacteriaceae</taxon>
        <taxon>Pricia</taxon>
    </lineage>
</organism>
<dbReference type="CDD" id="cd24133">
    <property type="entry name" value="ASKHA_NBD_TsaD_bac"/>
    <property type="match status" value="1"/>
</dbReference>
<dbReference type="Pfam" id="PF00814">
    <property type="entry name" value="TsaD"/>
    <property type="match status" value="2"/>
</dbReference>
<feature type="binding site" evidence="8">
    <location>
        <position position="348"/>
    </location>
    <ligand>
        <name>Fe cation</name>
        <dbReference type="ChEBI" id="CHEBI:24875"/>
    </ligand>
</feature>
<dbReference type="InterPro" id="IPR022450">
    <property type="entry name" value="TsaD"/>
</dbReference>
<keyword evidence="6 8" id="KW-0012">Acyltransferase</keyword>
<dbReference type="InterPro" id="IPR043129">
    <property type="entry name" value="ATPase_NBD"/>
</dbReference>
<feature type="domain" description="Gcp-like" evidence="10">
    <location>
        <begin position="36"/>
        <end position="136"/>
    </location>
</feature>
<proteinExistence type="inferred from homology"/>
<keyword evidence="12" id="KW-1185">Reference proteome</keyword>
<dbReference type="HAMAP" id="MF_01445">
    <property type="entry name" value="TsaD"/>
    <property type="match status" value="1"/>
</dbReference>
<evidence type="ECO:0000256" key="3">
    <source>
        <dbReference type="ARBA" id="ARBA00022694"/>
    </source>
</evidence>
<evidence type="ECO:0000256" key="5">
    <source>
        <dbReference type="ARBA" id="ARBA00023004"/>
    </source>
</evidence>
<accession>A0A1G7FIC8</accession>
<evidence type="ECO:0000256" key="2">
    <source>
        <dbReference type="ARBA" id="ARBA00022679"/>
    </source>
</evidence>
<protein>
    <recommendedName>
        <fullName evidence="8">tRNA N6-adenosine threonylcarbamoyltransferase</fullName>
        <ecNumber evidence="8">2.3.1.234</ecNumber>
    </recommendedName>
    <alternativeName>
        <fullName evidence="8">N6-L-threonylcarbamoyladenine synthase</fullName>
        <shortName evidence="8">t(6)A synthase</shortName>
    </alternativeName>
    <alternativeName>
        <fullName evidence="8">t(6)A37 threonylcarbamoyladenosine biosynthesis protein TsaD</fullName>
    </alternativeName>
    <alternativeName>
        <fullName evidence="8">tRNA threonylcarbamoyladenosine biosynthesis protein TsaD</fullName>
    </alternativeName>
</protein>
<dbReference type="PROSITE" id="PS01016">
    <property type="entry name" value="GLYCOPROTEASE"/>
    <property type="match status" value="1"/>
</dbReference>
<reference evidence="11 12" key="1">
    <citation type="submission" date="2016-10" db="EMBL/GenBank/DDBJ databases">
        <authorList>
            <person name="de Groot N.N."/>
        </authorList>
    </citation>
    <scope>NUCLEOTIDE SEQUENCE [LARGE SCALE GENOMIC DNA]</scope>
    <source>
        <strain evidence="11 12">DSM 23421</strain>
    </source>
</reference>
<keyword evidence="3 8" id="KW-0819">tRNA processing</keyword>
<comment type="subcellular location">
    <subcellularLocation>
        <location evidence="8">Cytoplasm</location>
    </subcellularLocation>
</comment>
<keyword evidence="1 8" id="KW-0963">Cytoplasm</keyword>
<evidence type="ECO:0000256" key="9">
    <source>
        <dbReference type="SAM" id="MobiDB-lite"/>
    </source>
</evidence>
<dbReference type="PANTHER" id="PTHR11735:SF6">
    <property type="entry name" value="TRNA N6-ADENOSINE THREONYLCARBAMOYLTRANSFERASE, MITOCHONDRIAL"/>
    <property type="match status" value="1"/>
</dbReference>